<proteinExistence type="predicted"/>
<dbReference type="HOGENOM" id="CLU_395849_0_0_1"/>
<gene>
    <name evidence="1" type="ORF">EURHEDRAFT_519429</name>
</gene>
<dbReference type="PANTHER" id="PTHR32387">
    <property type="entry name" value="WU:FJ29H11"/>
    <property type="match status" value="1"/>
</dbReference>
<dbReference type="RefSeq" id="XP_040633720.1">
    <property type="nucleotide sequence ID" value="XM_040786786.1"/>
</dbReference>
<protein>
    <submittedName>
        <fullName evidence="1">Uncharacterized protein</fullName>
    </submittedName>
</protein>
<dbReference type="Proteomes" id="UP000019804">
    <property type="component" value="Unassembled WGS sequence"/>
</dbReference>
<dbReference type="EMBL" id="KK088479">
    <property type="protein sequence ID" value="EYE90030.1"/>
    <property type="molecule type" value="Genomic_DNA"/>
</dbReference>
<dbReference type="InterPro" id="IPR036890">
    <property type="entry name" value="HATPase_C_sf"/>
</dbReference>
<accession>A0A017S1L9</accession>
<dbReference type="SUPFAM" id="SSF55874">
    <property type="entry name" value="ATPase domain of HSP90 chaperone/DNA topoisomerase II/histidine kinase"/>
    <property type="match status" value="1"/>
</dbReference>
<dbReference type="STRING" id="1388766.A0A017S1L9"/>
<evidence type="ECO:0000313" key="2">
    <source>
        <dbReference type="Proteomes" id="UP000019804"/>
    </source>
</evidence>
<organism evidence="1 2">
    <name type="scientific">Aspergillus ruber (strain CBS 135680)</name>
    <dbReference type="NCBI Taxonomy" id="1388766"/>
    <lineage>
        <taxon>Eukaryota</taxon>
        <taxon>Fungi</taxon>
        <taxon>Dikarya</taxon>
        <taxon>Ascomycota</taxon>
        <taxon>Pezizomycotina</taxon>
        <taxon>Eurotiomycetes</taxon>
        <taxon>Eurotiomycetidae</taxon>
        <taxon>Eurotiales</taxon>
        <taxon>Aspergillaceae</taxon>
        <taxon>Aspergillus</taxon>
        <taxon>Aspergillus subgen. Aspergillus</taxon>
    </lineage>
</organism>
<dbReference type="PANTHER" id="PTHR32387:SF0">
    <property type="entry name" value="PROTEIN NO VEIN"/>
    <property type="match status" value="1"/>
</dbReference>
<name>A0A017S1L9_ASPRC</name>
<reference evidence="2" key="1">
    <citation type="journal article" date="2014" name="Nat. Commun.">
        <title>Genomic adaptations of the halophilic Dead Sea filamentous fungus Eurotium rubrum.</title>
        <authorList>
            <person name="Kis-Papo T."/>
            <person name="Weig A.R."/>
            <person name="Riley R."/>
            <person name="Persoh D."/>
            <person name="Salamov A."/>
            <person name="Sun H."/>
            <person name="Lipzen A."/>
            <person name="Wasser S.P."/>
            <person name="Rambold G."/>
            <person name="Grigoriev I.V."/>
            <person name="Nevo E."/>
        </authorList>
    </citation>
    <scope>NUCLEOTIDE SEQUENCE [LARGE SCALE GENOMIC DNA]</scope>
    <source>
        <strain evidence="2">CBS 135680</strain>
    </source>
</reference>
<dbReference type="GeneID" id="63701910"/>
<dbReference type="InterPro" id="IPR052957">
    <property type="entry name" value="Auxin_embryo_med"/>
</dbReference>
<dbReference type="OrthoDB" id="1262810at2759"/>
<evidence type="ECO:0000313" key="1">
    <source>
        <dbReference type="EMBL" id="EYE90030.1"/>
    </source>
</evidence>
<sequence>MILLWWPVACYQLAKPVLQCLAKNHTPIAPAAGHVAGNLYDLDTRFIFELIQNAEDNRYDSVLSRNEFIYQLHDGFNEQDIRAIRSIHNSSKPLNGGYIGRQGIGFKLFFKVAQGHTLLFLRKFHKIIVNVRPSEKSTFSYASYEFCRSATEASTTLNIIICKTTVSDLPEHSSRQGQNDAEIILTFPINASLKPIKEPQYVYSFLPMHRDGFNFLTQSDFITQSSRQGIHHCPRNYAIRNGICYLFVEAVHYICHQWSLLYEWLQYLASLHITDPFWSDVRGTRFDRLKSSQILLIWKDDLKYLESLQHLSSRHCAHRAQSLFDDLEHEVYLSRHYNLSQHTDALIELGVRSHPYVARRIKNVPLIPVSNESRLKNSASRTYFHSDSKTFAIPGNLKLKIVHPKALGNPSRRALFGTLGVTYCALGDEVLLGNRIYIVDQHERPVYRARVPYSVDIIVDDLYFQTSERCGTKKLSRKLGSDGWPTDMLFIYKTYPDAISTEAKSNGLSWEEWLERRASLSTLFQNVVINHPLTLVDILQTYWRNYREQITPQIIETIKHTDVPCQNTDALTTDGWEFLAEFEVGLSPGIVLMEQVLYFLKIISLLDQMQNGFFAIYRDFSIQFYDRDSSQVCDLFRIWETVYISATETRPARIASHQQCMWRGNHCLRGRYPLAMYQEYSNDPIWCICSKNALCF</sequence>
<keyword evidence="2" id="KW-1185">Reference proteome</keyword>
<dbReference type="AlphaFoldDB" id="A0A017S1L9"/>